<evidence type="ECO:0000313" key="3">
    <source>
        <dbReference type="Proteomes" id="UP000683507"/>
    </source>
</evidence>
<keyword evidence="1" id="KW-0472">Membrane</keyword>
<evidence type="ECO:0000313" key="2">
    <source>
        <dbReference type="EMBL" id="CAG5080506.1"/>
    </source>
</evidence>
<accession>A0A916JL97</accession>
<organism evidence="2 3">
    <name type="scientific">Parvicella tangerina</name>
    <dbReference type="NCBI Taxonomy" id="2829795"/>
    <lineage>
        <taxon>Bacteria</taxon>
        <taxon>Pseudomonadati</taxon>
        <taxon>Bacteroidota</taxon>
        <taxon>Flavobacteriia</taxon>
        <taxon>Flavobacteriales</taxon>
        <taxon>Parvicellaceae</taxon>
        <taxon>Parvicella</taxon>
    </lineage>
</organism>
<evidence type="ECO:0000256" key="1">
    <source>
        <dbReference type="SAM" id="Phobius"/>
    </source>
</evidence>
<dbReference type="Pfam" id="PF11751">
    <property type="entry name" value="PorP_SprF"/>
    <property type="match status" value="1"/>
</dbReference>
<gene>
    <name evidence="2" type="ORF">CRYO30217_01347</name>
</gene>
<dbReference type="EMBL" id="OU015584">
    <property type="protein sequence ID" value="CAG5080506.1"/>
    <property type="molecule type" value="Genomic_DNA"/>
</dbReference>
<keyword evidence="1" id="KW-1133">Transmembrane helix</keyword>
<sequence>MIINPNNIEKWCFDYFEGNLTSLERLEFERFILEHPEYQDEFEAWKNASDSEDEKVPAFLGVEGLIVAIPFYATWVFKVSIGVILLLSIGTVGYYQFESTSTRKAYASQSRSVDLNWSPEQHKLAVVRYTDYAYGEYEVKTKTTTTYTTNYIYLNNTGTDESENVNSLPDVDQELNTLLNDHWSESALHELVVDPSAMKEEKLAQYQPAPIVEESLFSSNSKLKSSYQVDDKTLYDHLGINASRYQFLNFNNGKVKGLGSNSSNRNNKAGKNKNHATIIAQNKPNGKKLGSHKKKSSFFSNLKHLELGLTNINDPISIAPNYNTVATNPALAGQLGVTRIKTNVRNQWWGTNASVYKGSFYVDTYFEGIQAGVAYGTEYDLSADGNQHVNKHTFTYAQKFSIARGSNISVGLSYEMTKGYSLSNLPTENEFYRNAPISSESLSNTWRSDLGLSSWYSGKYFFGGFNVTNLLGNTFIATHEENTSYFGNINFSLQLGTDYKRSMFAKTVLSPYIQYDKQGDYQDFWMGGVARIRGLVLGGGVATSKSAKAMLGLQGNKFRFTVSSDYSKSMLLDQYAFSHEVSLRILIGNKNNNWSRYDN</sequence>
<protein>
    <submittedName>
        <fullName evidence="2">Uncharacterized protein</fullName>
    </submittedName>
</protein>
<reference evidence="2" key="1">
    <citation type="submission" date="2021-04" db="EMBL/GenBank/DDBJ databases">
        <authorList>
            <person name="Rodrigo-Torres L."/>
            <person name="Arahal R. D."/>
            <person name="Lucena T."/>
        </authorList>
    </citation>
    <scope>NUCLEOTIDE SEQUENCE</scope>
    <source>
        <strain evidence="2">AS29M-1</strain>
    </source>
</reference>
<name>A0A916JL97_9FLAO</name>
<dbReference type="AlphaFoldDB" id="A0A916JL97"/>
<keyword evidence="1" id="KW-0812">Transmembrane</keyword>
<dbReference type="RefSeq" id="WP_258541547.1">
    <property type="nucleotide sequence ID" value="NZ_OU015584.1"/>
</dbReference>
<dbReference type="InterPro" id="IPR019861">
    <property type="entry name" value="PorP/SprF_Bacteroidetes"/>
</dbReference>
<keyword evidence="3" id="KW-1185">Reference proteome</keyword>
<feature type="transmembrane region" description="Helical" evidence="1">
    <location>
        <begin position="79"/>
        <end position="97"/>
    </location>
</feature>
<dbReference type="KEGG" id="ptan:CRYO30217_01347"/>
<dbReference type="Proteomes" id="UP000683507">
    <property type="component" value="Chromosome"/>
</dbReference>
<proteinExistence type="predicted"/>